<evidence type="ECO:0000256" key="2">
    <source>
        <dbReference type="SAM" id="MobiDB-lite"/>
    </source>
</evidence>
<feature type="compositionally biased region" description="Low complexity" evidence="2">
    <location>
        <begin position="213"/>
        <end position="227"/>
    </location>
</feature>
<organism evidence="3 4">
    <name type="scientific">Aplysia californica</name>
    <name type="common">California sea hare</name>
    <dbReference type="NCBI Taxonomy" id="6500"/>
    <lineage>
        <taxon>Eukaryota</taxon>
        <taxon>Metazoa</taxon>
        <taxon>Spiralia</taxon>
        <taxon>Lophotrochozoa</taxon>
        <taxon>Mollusca</taxon>
        <taxon>Gastropoda</taxon>
        <taxon>Heterobranchia</taxon>
        <taxon>Euthyneura</taxon>
        <taxon>Tectipleura</taxon>
        <taxon>Aplysiida</taxon>
        <taxon>Aplysioidea</taxon>
        <taxon>Aplysiidae</taxon>
        <taxon>Aplysia</taxon>
    </lineage>
</organism>
<dbReference type="Proteomes" id="UP000694888">
    <property type="component" value="Unplaced"/>
</dbReference>
<evidence type="ECO:0000313" key="3">
    <source>
        <dbReference type="Proteomes" id="UP000694888"/>
    </source>
</evidence>
<proteinExistence type="predicted"/>
<feature type="region of interest" description="Disordered" evidence="2">
    <location>
        <begin position="190"/>
        <end position="228"/>
    </location>
</feature>
<accession>A0ABM1W0M1</accession>
<name>A0ABM1W0M1_APLCA</name>
<evidence type="ECO:0000256" key="1">
    <source>
        <dbReference type="SAM" id="Coils"/>
    </source>
</evidence>
<sequence length="401" mass="45328">MMENPPQSKADFDSFIDSKFSVPLNSPTFKTCFVNGNIVWLYKELKNFQSVVDFLQKHSNREILANPSSMRFVVRKCVMKVKCWRTNLKKHWIEMHTFLQTDVVARLPQKRETSSQETSVPDSHLDELHSAVPLVSVPLMQSTPVTAAPPFLPQTEVFLDHAYAVTPSTVTMTSQSPQYLLQSVPSTFLVQSSPSTPRPVSPAPIQSSPSTLPQPVSSAPSVQSFPSTLHQPLSSAPIQSFPSTFVSPVIATAFHQDDLPDLTPKSRHACGSCSNSKQSLSEQVAKNKILKKAFIAEKRKKIDMRKQYNVGRVNQTFARNKERIDKYRDTIACLKIDISQLTKEVENLNKQNKNLEQKLSEQAKVANKAKKEQDTLTRKVIKLEEALKEQYQDLKRDKKYI</sequence>
<gene>
    <name evidence="4" type="primary">LOC118478528</name>
</gene>
<protein>
    <submittedName>
        <fullName evidence="4">Uncharacterized protein LOC118478528</fullName>
    </submittedName>
</protein>
<feature type="coiled-coil region" evidence="1">
    <location>
        <begin position="324"/>
        <end position="386"/>
    </location>
</feature>
<reference evidence="4" key="1">
    <citation type="submission" date="2025-08" db="UniProtKB">
        <authorList>
            <consortium name="RefSeq"/>
        </authorList>
    </citation>
    <scope>IDENTIFICATION</scope>
</reference>
<keyword evidence="3" id="KW-1185">Reference proteome</keyword>
<keyword evidence="1" id="KW-0175">Coiled coil</keyword>
<evidence type="ECO:0000313" key="4">
    <source>
        <dbReference type="RefSeq" id="XP_035828214.1"/>
    </source>
</evidence>
<dbReference type="GeneID" id="118478528"/>
<dbReference type="RefSeq" id="XP_035828214.1">
    <property type="nucleotide sequence ID" value="XM_035972321.1"/>
</dbReference>